<dbReference type="Gene3D" id="1.10.357.70">
    <property type="entry name" value="Exocyst complex component Sec6, C-terminal domain"/>
    <property type="match status" value="1"/>
</dbReference>
<keyword evidence="3" id="KW-0268">Exocytosis</keyword>
<dbReference type="GO" id="GO:0051601">
    <property type="term" value="P:exocyst localization"/>
    <property type="evidence" value="ECO:0007669"/>
    <property type="project" value="TreeGrafter"/>
</dbReference>
<protein>
    <submittedName>
        <fullName evidence="4">Exocyst complex component Sec6p</fullName>
    </submittedName>
</protein>
<dbReference type="InterPro" id="IPR010326">
    <property type="entry name" value="EXOC3/Sec6"/>
</dbReference>
<dbReference type="Pfam" id="PF06046">
    <property type="entry name" value="Sec6"/>
    <property type="match status" value="1"/>
</dbReference>
<gene>
    <name evidence="4" type="ORF">CLIB1423_42S00408</name>
</gene>
<name>A0A9P0QVX3_9ASCO</name>
<evidence type="ECO:0000313" key="5">
    <source>
        <dbReference type="Proteomes" id="UP000837801"/>
    </source>
</evidence>
<evidence type="ECO:0000313" key="4">
    <source>
        <dbReference type="EMBL" id="CAH2356007.1"/>
    </source>
</evidence>
<comment type="similarity">
    <text evidence="1">Belongs to the SEC6 family.</text>
</comment>
<keyword evidence="5" id="KW-1185">Reference proteome</keyword>
<sequence length="841" mass="97298">MSEAALSRIAHLIKVEDDLVKIPTLRQQFTKEKASIDVNLNTTVQLQIDSIMSNMYKLNKSATSLNDIKTSLNKIDMVYEEAITSVPEYDLIRKVTSLNQFLEQTESLRNDIKEFKNFIERLKKMIQKEWDIVSQDLSYPLDNLLLIHFNLTQARNFQEFLLSPSNKFSDDLQSIIEKILMPIKSAIRLFDELLNEIIISITEAIREGNGAMAFKLVKIIEFENNEDLKVSLKEKLKESLEEGVVDDRIDVVTTNYSQYRGAKRNYMKFFYDKLQESLEENFEKCVEHFSSDRMAVYDNLSWLEDELVFVTETISAYFPPHWDITGFIQNVYYNKLHTFTMDLIKLDPSAEELLRILAYDKHYSKFVGSLQPSGANSGEEIAGKSLIGEDLKKVVLDDYLKVIVSKMDEWNDNLINQETHTFLHRDETPPDIFPYHQIIEDEDANDQTITIEIDGDVFVLPDFKTPLSMLKEQADVAADSGYGSILVGVIENWSRCYIKRVMNYKMIITDEFENYMSIYNNDRFIESASNKMRFFKKSPNKPTYDIDNMTTEELSEISKPGLLEYLTALGNTFEINTDRLQDKFLPGYKGKVHSSYQSRIQDAFDDTVTPSTELNAQVIRSIIDIITNDLYPALSTVFTKEWYDDQKLQADNQPNMAQQVLETIIEYMQDLRGYASYDIYSCTFAILLDSFIASYIRIGFQNVLNGKAKKIDPFATKKFKSFSEAVGRDVTLFYGGLEPLFTRKDSSYLLNSLRAIEFLGDLATCEDPMNFIPQMWENEILGSFYYCSVEYIRGICLCRKDMDKTMVNRLIPILEDIQVSYHSNVQPPPQMTGTLNDFYYN</sequence>
<proteinExistence type="inferred from homology"/>
<organism evidence="4 5">
    <name type="scientific">[Candida] railenensis</name>
    <dbReference type="NCBI Taxonomy" id="45579"/>
    <lineage>
        <taxon>Eukaryota</taxon>
        <taxon>Fungi</taxon>
        <taxon>Dikarya</taxon>
        <taxon>Ascomycota</taxon>
        <taxon>Saccharomycotina</taxon>
        <taxon>Pichiomycetes</taxon>
        <taxon>Debaryomycetaceae</taxon>
        <taxon>Kurtzmaniella</taxon>
    </lineage>
</organism>
<dbReference type="Proteomes" id="UP000837801">
    <property type="component" value="Unassembled WGS sequence"/>
</dbReference>
<reference evidence="4" key="1">
    <citation type="submission" date="2022-03" db="EMBL/GenBank/DDBJ databases">
        <authorList>
            <person name="Legras J.-L."/>
            <person name="Devillers H."/>
            <person name="Grondin C."/>
        </authorList>
    </citation>
    <scope>NUCLEOTIDE SEQUENCE</scope>
    <source>
        <strain evidence="4">CLIB 1423</strain>
    </source>
</reference>
<dbReference type="OrthoDB" id="190098at2759"/>
<dbReference type="InterPro" id="IPR042532">
    <property type="entry name" value="EXOC3/Sec6_C"/>
</dbReference>
<dbReference type="EMBL" id="CAKXYY010000042">
    <property type="protein sequence ID" value="CAH2356007.1"/>
    <property type="molecule type" value="Genomic_DNA"/>
</dbReference>
<accession>A0A9P0QVX3</accession>
<dbReference type="PANTHER" id="PTHR21292">
    <property type="entry name" value="EXOCYST COMPLEX COMPONENT SEC6-RELATED"/>
    <property type="match status" value="1"/>
</dbReference>
<evidence type="ECO:0000256" key="2">
    <source>
        <dbReference type="ARBA" id="ARBA00022448"/>
    </source>
</evidence>
<dbReference type="GO" id="GO:0006887">
    <property type="term" value="P:exocytosis"/>
    <property type="evidence" value="ECO:0007669"/>
    <property type="project" value="UniProtKB-KW"/>
</dbReference>
<dbReference type="Gene3D" id="1.10.357.50">
    <property type="match status" value="1"/>
</dbReference>
<dbReference type="AlphaFoldDB" id="A0A9P0QVX3"/>
<dbReference type="GO" id="GO:0000145">
    <property type="term" value="C:exocyst"/>
    <property type="evidence" value="ECO:0007669"/>
    <property type="project" value="InterPro"/>
</dbReference>
<dbReference type="PANTHER" id="PTHR21292:SF1">
    <property type="entry name" value="EXOCYST COMPLEX COMPONENT 3"/>
    <property type="match status" value="1"/>
</dbReference>
<evidence type="ECO:0000256" key="1">
    <source>
        <dbReference type="ARBA" id="ARBA00009447"/>
    </source>
</evidence>
<comment type="caution">
    <text evidence="4">The sequence shown here is derived from an EMBL/GenBank/DDBJ whole genome shotgun (WGS) entry which is preliminary data.</text>
</comment>
<evidence type="ECO:0000256" key="3">
    <source>
        <dbReference type="ARBA" id="ARBA00022483"/>
    </source>
</evidence>
<dbReference type="GO" id="GO:0000149">
    <property type="term" value="F:SNARE binding"/>
    <property type="evidence" value="ECO:0007669"/>
    <property type="project" value="TreeGrafter"/>
</dbReference>
<keyword evidence="2" id="KW-0813">Transport</keyword>